<name>A0A2J5HK84_9EURO</name>
<reference evidence="2" key="1">
    <citation type="submission" date="2017-12" db="EMBL/GenBank/DDBJ databases">
        <authorList>
            <consortium name="DOE Joint Genome Institute"/>
            <person name="Mondo S.J."/>
            <person name="Kjaerbolling I."/>
            <person name="Vesth T.C."/>
            <person name="Frisvad J.C."/>
            <person name="Nybo J.L."/>
            <person name="Theobald S."/>
            <person name="Kuo A."/>
            <person name="Bowyer P."/>
            <person name="Matsuda Y."/>
            <person name="Lyhne E.K."/>
            <person name="Kogle M.E."/>
            <person name="Clum A."/>
            <person name="Lipzen A."/>
            <person name="Salamov A."/>
            <person name="Ngan C.Y."/>
            <person name="Daum C."/>
            <person name="Chiniquy J."/>
            <person name="Barry K."/>
            <person name="LaButti K."/>
            <person name="Haridas S."/>
            <person name="Simmons B.A."/>
            <person name="Magnuson J.K."/>
            <person name="Mortensen U.H."/>
            <person name="Larsen T.O."/>
            <person name="Grigoriev I.V."/>
            <person name="Baker S.E."/>
            <person name="Andersen M.R."/>
            <person name="Nordberg H.P."/>
            <person name="Cantor M.N."/>
            <person name="Hua S.X."/>
        </authorList>
    </citation>
    <scope>NUCLEOTIDE SEQUENCE [LARGE SCALE GENOMIC DNA]</scope>
    <source>
        <strain evidence="2">IBT 19404</strain>
    </source>
</reference>
<protein>
    <submittedName>
        <fullName evidence="1">Uncharacterized protein</fullName>
    </submittedName>
</protein>
<evidence type="ECO:0000313" key="2">
    <source>
        <dbReference type="Proteomes" id="UP000235023"/>
    </source>
</evidence>
<organism evidence="1 2">
    <name type="scientific">Aspergillus taichungensis</name>
    <dbReference type="NCBI Taxonomy" id="482145"/>
    <lineage>
        <taxon>Eukaryota</taxon>
        <taxon>Fungi</taxon>
        <taxon>Dikarya</taxon>
        <taxon>Ascomycota</taxon>
        <taxon>Pezizomycotina</taxon>
        <taxon>Eurotiomycetes</taxon>
        <taxon>Eurotiomycetidae</taxon>
        <taxon>Eurotiales</taxon>
        <taxon>Aspergillaceae</taxon>
        <taxon>Aspergillus</taxon>
        <taxon>Aspergillus subgen. Circumdati</taxon>
    </lineage>
</organism>
<keyword evidence="2" id="KW-1185">Reference proteome</keyword>
<accession>A0A2J5HK84</accession>
<proteinExistence type="predicted"/>
<dbReference type="Proteomes" id="UP000235023">
    <property type="component" value="Unassembled WGS sequence"/>
</dbReference>
<sequence length="166" mass="18416">MSLTVDPANAPKFSLFGWNIDTRQVPSGSGPIGAYSIVDILSRAGMKSLTSVYFSKVHPCYGRNSSMSVWMPGGVHPHRRSVRQCPQWGRGTGVPVLRAERDHYQITPRGDGPIHPRQSLLDRRTVYRLCDRLDASGGLYADDRGTPFCMGLVCSLYSPLSWLILH</sequence>
<dbReference type="EMBL" id="KZ559594">
    <property type="protein sequence ID" value="PLN77513.1"/>
    <property type="molecule type" value="Genomic_DNA"/>
</dbReference>
<gene>
    <name evidence="1" type="ORF">BDW42DRAFT_176731</name>
</gene>
<dbReference type="AlphaFoldDB" id="A0A2J5HK84"/>
<dbReference type="OrthoDB" id="9986881at2759"/>
<evidence type="ECO:0000313" key="1">
    <source>
        <dbReference type="EMBL" id="PLN77513.1"/>
    </source>
</evidence>